<name>A0A401GAK3_9APHY</name>
<dbReference type="Gene3D" id="2.40.70.10">
    <property type="entry name" value="Acid Proteases"/>
    <property type="match status" value="1"/>
</dbReference>
<dbReference type="InParanoid" id="A0A401GAK3"/>
<dbReference type="CDD" id="cd00303">
    <property type="entry name" value="retropepsin_like"/>
    <property type="match status" value="1"/>
</dbReference>
<gene>
    <name evidence="2" type="ORF">SCP_0203780</name>
</gene>
<protein>
    <submittedName>
        <fullName evidence="2">Uncharacterized protein</fullName>
    </submittedName>
</protein>
<dbReference type="OrthoDB" id="2802569at2759"/>
<evidence type="ECO:0000256" key="1">
    <source>
        <dbReference type="SAM" id="MobiDB-lite"/>
    </source>
</evidence>
<accession>A0A401GAK3</accession>
<dbReference type="GeneID" id="38776098"/>
<dbReference type="Proteomes" id="UP000287166">
    <property type="component" value="Unassembled WGS sequence"/>
</dbReference>
<dbReference type="AlphaFoldDB" id="A0A401GAK3"/>
<evidence type="ECO:0000313" key="3">
    <source>
        <dbReference type="Proteomes" id="UP000287166"/>
    </source>
</evidence>
<proteinExistence type="predicted"/>
<comment type="caution">
    <text evidence="2">The sequence shown here is derived from an EMBL/GenBank/DDBJ whole genome shotgun (WGS) entry which is preliminary data.</text>
</comment>
<dbReference type="EMBL" id="BFAD01000002">
    <property type="protein sequence ID" value="GBE79181.1"/>
    <property type="molecule type" value="Genomic_DNA"/>
</dbReference>
<sequence length="210" mass="23995">MFMHIHFVEENDFIKWELPKPIKVVNANGTPNQMGTITHCTWKMMKIRGRKTFTRFLLTSIGKENILLGMSWLKRLNLMINWETGDFWFGKDAKWPPKPTVKDAPDEEVSIFKEDESPELITTETSPISFGHSESIREIMADNTERGKLPAVQNDTKPDEPLLEPSMDQLDDDDLVISYIAGEPVIGIFEPIRKESPLTNEETGTAVFTI</sequence>
<reference evidence="2 3" key="1">
    <citation type="journal article" date="2018" name="Sci. Rep.">
        <title>Genome sequence of the cauliflower mushroom Sparassis crispa (Hanabiratake) and its association with beneficial usage.</title>
        <authorList>
            <person name="Kiyama R."/>
            <person name="Furutani Y."/>
            <person name="Kawaguchi K."/>
            <person name="Nakanishi T."/>
        </authorList>
    </citation>
    <scope>NUCLEOTIDE SEQUENCE [LARGE SCALE GENOMIC DNA]</scope>
</reference>
<dbReference type="InterPro" id="IPR021109">
    <property type="entry name" value="Peptidase_aspartic_dom_sf"/>
</dbReference>
<dbReference type="RefSeq" id="XP_027610094.1">
    <property type="nucleotide sequence ID" value="XM_027754293.1"/>
</dbReference>
<evidence type="ECO:0000313" key="2">
    <source>
        <dbReference type="EMBL" id="GBE79181.1"/>
    </source>
</evidence>
<organism evidence="2 3">
    <name type="scientific">Sparassis crispa</name>
    <dbReference type="NCBI Taxonomy" id="139825"/>
    <lineage>
        <taxon>Eukaryota</taxon>
        <taxon>Fungi</taxon>
        <taxon>Dikarya</taxon>
        <taxon>Basidiomycota</taxon>
        <taxon>Agaricomycotina</taxon>
        <taxon>Agaricomycetes</taxon>
        <taxon>Polyporales</taxon>
        <taxon>Sparassidaceae</taxon>
        <taxon>Sparassis</taxon>
    </lineage>
</organism>
<keyword evidence="3" id="KW-1185">Reference proteome</keyword>
<feature type="region of interest" description="Disordered" evidence="1">
    <location>
        <begin position="145"/>
        <end position="167"/>
    </location>
</feature>